<keyword evidence="3" id="KW-1185">Reference proteome</keyword>
<evidence type="ECO:0000256" key="1">
    <source>
        <dbReference type="SAM" id="SignalP"/>
    </source>
</evidence>
<gene>
    <name evidence="2" type="ORF">BBBOND_0310720</name>
</gene>
<organism evidence="2 3">
    <name type="scientific">Babesia bigemina</name>
    <dbReference type="NCBI Taxonomy" id="5866"/>
    <lineage>
        <taxon>Eukaryota</taxon>
        <taxon>Sar</taxon>
        <taxon>Alveolata</taxon>
        <taxon>Apicomplexa</taxon>
        <taxon>Aconoidasida</taxon>
        <taxon>Piroplasmida</taxon>
        <taxon>Babesiidae</taxon>
        <taxon>Babesia</taxon>
    </lineage>
</organism>
<dbReference type="KEGG" id="bbig:BBBOND_0310720"/>
<accession>A0A061DD78</accession>
<dbReference type="Proteomes" id="UP000033188">
    <property type="component" value="Chromosome 3"/>
</dbReference>
<protein>
    <submittedName>
        <fullName evidence="2">Uncharacterized protein</fullName>
    </submittedName>
</protein>
<keyword evidence="1" id="KW-0732">Signal</keyword>
<feature type="chain" id="PRO_5001600287" evidence="1">
    <location>
        <begin position="25"/>
        <end position="1688"/>
    </location>
</feature>
<dbReference type="RefSeq" id="XP_012769355.1">
    <property type="nucleotide sequence ID" value="XM_012913901.1"/>
</dbReference>
<dbReference type="OMA" id="NRIMEIH"/>
<dbReference type="VEuPathDB" id="PiroplasmaDB:BBBOND_0310720"/>
<dbReference type="EMBL" id="LK391709">
    <property type="protein sequence ID" value="CDR97169.1"/>
    <property type="molecule type" value="Genomic_DNA"/>
</dbReference>
<dbReference type="OrthoDB" id="360880at2759"/>
<evidence type="ECO:0000313" key="2">
    <source>
        <dbReference type="EMBL" id="CDR97169.1"/>
    </source>
</evidence>
<sequence length="1688" mass="193762">MTGHITVCVILCSVCIAALFPAEALHKTHVKHRHVTDGALSSINKAAPRLQRSLGCLVNTTCNTSGTYQTSGTLRRNRSEVACGDIRPGVSHRAQSAGRRKMRSSNHEATFVGHMNVEPRVEQHMARKRAATDKSSTGAWGGRTNSRLQAKDHFENPFLEKPKPIDLPPDELERIRDMLDRVYPDDAKEDEDEAHPLSDVLLRYWGRKPNARDCMMQLVDKILEEKETTDDDIEICKRLGLEPPPTIKHELASAMLREMFNMRQKPKSFIQTLVEALGLRKLMQYIRGKKEGNVKSKWPFGIELKDPNMEITPLTENALRGYLGLPYYDHVADLAKRNPENARRILTIIHRIYKPPILFIDLHPDREHTDQDLYMDSENLKRAQGEAYKHFVNTYPDLKWPVDDQSFLDIYNVWYPEDKAVPADSLPDLMREEYGPGMNLMPPNFYYRFIGVPAISCATGAAFGGLLASAIGGVAGLVGGIAAQNLVHGIVGPKACSVALAGATLAGLSRDMTVKGDLFNVALKNLVDNAFEDPRAVINAAYSGLVPKDDVVKGLEKFTIHCTLTAFSRAMRLAREGKGIKTWNLLAKQLGRVAEICLPICGASVYRVIYFAACDLATSNDLPCAEGDEVLGRQISGDPEFSDDDYTDLYEEGCKELGIPMPDVAKFERTAMLFTTFVLQAFGGIQNFKRKSDEEIDKYKEFVRALKEFDVSDDAWDNLKDEPMATSTLDDIEKFARELDQIGGKFKRITLEREYGVDTHNEFLGESDEEKHLRMQIELQQARDAVTDLAHKVGYKLEMLKALSMALHVREEWLLPKYTQFLKQQCVEFIAAEIRNQTGNLEEMIQGFHIAKKHTEEIKNEAMFYLTQKLHENKALNHDEVLEMARVANISEQVTLDACSVAMYQDLKDELATWDLTAVTPDQIREIMQRYRCRDLVFVNAICDVIKKTASEAKKEMINARNKLNWNLVEKYMSSLLRGRNAVVNAAADTIDCKLWYRLERAFRHNLQYIDYKLGRHQILGTGEVAKIENADWEMLDPPPQKSEWKQLEEEWEADLKNVEPLKITGEDSLTPIPLQMELSRMVERGELDPRLECVPNEFHIGERPKELEYEPDYKFPEDPHALDRPIIDSRLAYACWVVYCYRKRAVNEEDIKTVLTIFPFLKKLVEKSDEHWRRLYARQRLRQKDSLGSNVDWCRELDCDEEMAQNVCAVAYEEDLLKRTGAYVEHIEDDIGDVEDHYFNPFDPSVYNRITYLYSSKVPSELELENIKKIQAFFKLTPQKIAEIHTKCFSHALDLHCGAVMKRSPQDWPKAVEEELMPLAKELLIQETPFDMILRKTEYDYLIVEANKLMMKRTPGRQFLDMCEFIIDEFKRLGVMYMADGKRRMRFSIRAQNSAIMEEIMGAFIISHVDVHGKVDQEKLDEQCAVYGLIKDTRREVLNRLGRKFYHRFLQKFSNEELCLESLNEVEHLHRAYELGPKEVEEIYKTHVGIRIREWYDPESGLEAMKKLVTILRGQDFNKFIPFERSRRIHWFINIINDCINLGEDKAETRVFTYPLEDFFALHFEGGEENFDSLQGIVNLSRRVLTLTPEELREARIIVGEEIGAAALNNVRQRLLTRDGVYAADTEMSKFIRAIAFAPPDELQTVKKELPHIKNREELRKVIMLIPCSDEALAKSLRMLDELMPAS</sequence>
<dbReference type="GeneID" id="24565710"/>
<reference evidence="3" key="1">
    <citation type="journal article" date="2014" name="Nucleic Acids Res.">
        <title>The evolutionary dynamics of variant antigen genes in Babesia reveal a history of genomic innovation underlying host-parasite interaction.</title>
        <authorList>
            <person name="Jackson A.P."/>
            <person name="Otto T.D."/>
            <person name="Darby A."/>
            <person name="Ramaprasad A."/>
            <person name="Xia D."/>
            <person name="Echaide I.E."/>
            <person name="Farber M."/>
            <person name="Gahlot S."/>
            <person name="Gamble J."/>
            <person name="Gupta D."/>
            <person name="Gupta Y."/>
            <person name="Jackson L."/>
            <person name="Malandrin L."/>
            <person name="Malas T.B."/>
            <person name="Moussa E."/>
            <person name="Nair M."/>
            <person name="Reid A.J."/>
            <person name="Sanders M."/>
            <person name="Sharma J."/>
            <person name="Tracey A."/>
            <person name="Quail M.A."/>
            <person name="Weir W."/>
            <person name="Wastling J.M."/>
            <person name="Hall N."/>
            <person name="Willadsen P."/>
            <person name="Lingelbach K."/>
            <person name="Shiels B."/>
            <person name="Tait A."/>
            <person name="Berriman M."/>
            <person name="Allred D.R."/>
            <person name="Pain A."/>
        </authorList>
    </citation>
    <scope>NUCLEOTIDE SEQUENCE [LARGE SCALE GENOMIC DNA]</scope>
    <source>
        <strain evidence="3">Bond</strain>
    </source>
</reference>
<feature type="signal peptide" evidence="1">
    <location>
        <begin position="1"/>
        <end position="24"/>
    </location>
</feature>
<name>A0A061DD78_BABBI</name>
<proteinExistence type="predicted"/>
<evidence type="ECO:0000313" key="3">
    <source>
        <dbReference type="Proteomes" id="UP000033188"/>
    </source>
</evidence>